<dbReference type="PROSITE" id="PS50075">
    <property type="entry name" value="CARRIER"/>
    <property type="match status" value="2"/>
</dbReference>
<dbReference type="InterPro" id="IPR020806">
    <property type="entry name" value="PKS_PP-bd"/>
</dbReference>
<dbReference type="PANTHER" id="PTHR43775:SF37">
    <property type="entry name" value="SI:DKEY-61P9.11"/>
    <property type="match status" value="1"/>
</dbReference>
<keyword evidence="4" id="KW-0276">Fatty acid metabolism</keyword>
<dbReference type="CDD" id="cd00833">
    <property type="entry name" value="PKS"/>
    <property type="match status" value="1"/>
</dbReference>
<dbReference type="SMART" id="SM00825">
    <property type="entry name" value="PKS_KS"/>
    <property type="match status" value="1"/>
</dbReference>
<evidence type="ECO:0000256" key="3">
    <source>
        <dbReference type="ARBA" id="ARBA00022679"/>
    </source>
</evidence>
<dbReference type="SUPFAM" id="SSF51735">
    <property type="entry name" value="NAD(P)-binding Rossmann-fold domains"/>
    <property type="match status" value="2"/>
</dbReference>
<dbReference type="SMART" id="SM00826">
    <property type="entry name" value="PKS_DH"/>
    <property type="match status" value="1"/>
</dbReference>
<dbReference type="InterPro" id="IPR000873">
    <property type="entry name" value="AMP-dep_synth/lig_dom"/>
</dbReference>
<dbReference type="GO" id="GO:0031177">
    <property type="term" value="F:phosphopantetheine binding"/>
    <property type="evidence" value="ECO:0007669"/>
    <property type="project" value="InterPro"/>
</dbReference>
<dbReference type="GO" id="GO:0004315">
    <property type="term" value="F:3-oxoacyl-[acyl-carrier-protein] synthase activity"/>
    <property type="evidence" value="ECO:0007669"/>
    <property type="project" value="InterPro"/>
</dbReference>
<dbReference type="SMART" id="SM00822">
    <property type="entry name" value="PKS_KR"/>
    <property type="match status" value="1"/>
</dbReference>
<accession>A0A3S0WYL3</accession>
<feature type="domain" description="Carrier" evidence="8">
    <location>
        <begin position="2190"/>
        <end position="2265"/>
    </location>
</feature>
<keyword evidence="6" id="KW-0511">Multifunctional enzyme</keyword>
<dbReference type="InterPro" id="IPR050091">
    <property type="entry name" value="PKS_NRPS_Biosynth_Enz"/>
</dbReference>
<dbReference type="InterPro" id="IPR049552">
    <property type="entry name" value="PKS_DH_N"/>
</dbReference>
<reference evidence="11 12" key="1">
    <citation type="submission" date="2018-12" db="EMBL/GenBank/DDBJ databases">
        <authorList>
            <person name="Yang Y."/>
        </authorList>
    </citation>
    <scope>NUCLEOTIDE SEQUENCE [LARGE SCALE GENOMIC DNA]</scope>
    <source>
        <strain evidence="11 12">GSF71</strain>
    </source>
</reference>
<dbReference type="InterPro" id="IPR001227">
    <property type="entry name" value="Ac_transferase_dom_sf"/>
</dbReference>
<dbReference type="SMART" id="SM00823">
    <property type="entry name" value="PKS_PP"/>
    <property type="match status" value="2"/>
</dbReference>
<name>A0A3S0WYL3_9PROT</name>
<dbReference type="PROSITE" id="PS52019">
    <property type="entry name" value="PKS_MFAS_DH"/>
    <property type="match status" value="1"/>
</dbReference>
<dbReference type="InterPro" id="IPR049551">
    <property type="entry name" value="PKS_DH_C"/>
</dbReference>
<gene>
    <name evidence="11" type="ORF">EJ913_15350</name>
</gene>
<dbReference type="InterPro" id="IPR036736">
    <property type="entry name" value="ACP-like_sf"/>
</dbReference>
<dbReference type="PROSITE" id="PS00455">
    <property type="entry name" value="AMP_BINDING"/>
    <property type="match status" value="1"/>
</dbReference>
<evidence type="ECO:0000259" key="9">
    <source>
        <dbReference type="PROSITE" id="PS52004"/>
    </source>
</evidence>
<dbReference type="PANTHER" id="PTHR43775">
    <property type="entry name" value="FATTY ACID SYNTHASE"/>
    <property type="match status" value="1"/>
</dbReference>
<dbReference type="CDD" id="cd08955">
    <property type="entry name" value="KR_2_FAS_SDR_x"/>
    <property type="match status" value="1"/>
</dbReference>
<feature type="active site" description="Proton acceptor; for dehydratase activity" evidence="7">
    <location>
        <position position="1433"/>
    </location>
</feature>
<evidence type="ECO:0000313" key="11">
    <source>
        <dbReference type="EMBL" id="RUQ69737.1"/>
    </source>
</evidence>
<dbReference type="Pfam" id="PF00501">
    <property type="entry name" value="AMP-binding"/>
    <property type="match status" value="1"/>
</dbReference>
<evidence type="ECO:0000259" key="8">
    <source>
        <dbReference type="PROSITE" id="PS50075"/>
    </source>
</evidence>
<dbReference type="Pfam" id="PF14765">
    <property type="entry name" value="PS-DH"/>
    <property type="match status" value="1"/>
</dbReference>
<evidence type="ECO:0000256" key="5">
    <source>
        <dbReference type="ARBA" id="ARBA00023098"/>
    </source>
</evidence>
<evidence type="ECO:0000259" key="10">
    <source>
        <dbReference type="PROSITE" id="PS52019"/>
    </source>
</evidence>
<sequence length="2298" mass="240527">MSQAPVMTPAEVVGSPLIHSGLDNLGQVLLRAAEGGGGLVCLDDDGNEKFLSYRQLLTDSRRALGGLNEAGVVRGTRVILPVRGVADTLTLLWACFLGGIVAVPMAAPPVIEDGAPPLRRLHGLWSLLGRPVVVADGGTTSALAAHAASAGWDGFRVLAAESLREAAPVEALPALGPEDPAMMPLTSGSTGLPKAALLTHANALAMVAGTIQANGFTAADVILNWMPLDHPGANIFLGVMPTLLGSLQVHVPTAHILTDPLRWLALIDRHRASVSWAPNFAFSLIGRSADRLAAMNLDLSCVAFLVSAGEQVAASTSAAALALLERHGLPDGALRPAFGMAETCSGITWSPGLTRAELAGAPTGTAANISLGPPIPGAAIRITDDDGAVMTEGEIGHLELRGPSVTQGYVGNPEANAEALKPGGWFATGDLAYIADGALHITGRKKQIVIVNGLNVAAHDIEAAVEEIDGVAPSFSAAFSVWDPVREVEELVVVFSPAAAADDDPAGLEALGRRIRSHLTRRTGLAPAHLVALPPDRVPKTSIGKIQRLDLKRRFERGEFHDRLLAVSAALPSASPAPRKTGGGDHERIVAEVWKAALDLPDIGPDENFFELGGHSLLLIQVHGKLKERFPALALVDLFKHPTVRTLAESLSQNTPDAAAAVADSPRRRLDGETEIAVIGLSCRFPGADSPAEFWDNLRHGRESIARFTVDELVAAGFDRAMVSDPHYVRASPVLKDAAGFDAAFFGYGAREAELMDPQQRLFLHCAWEALEDAGYNPFQYQGRIGAFAGASMNTYFTNNVHPNRGKLDPRDRIDVFTLDSMGGFQAMVGNDKDYIATRTSYKLDLRGPSLNIQTACSTGLVVIHAAVQSLLAGDCAMALAGAAAVQSPQAAGHLWQDGMLVSADGHCRAFDAGASGTIFGSGVGAVLLKPLKAALADGDHVYAVIKGSAVNNDGGVKVGFMAPSGAGETRVVRDALAAAAVPPETITFLEAHGTGTALGDPIEVASLAAALRTPGAPQGFCALGSVKTNVGHLQIASGIVGFIKTVLALHHREIPPTLHFDRANPAIDLDGGPFRVNTATLPWTPPAGVPRRAGVNSLGIGGTNAHVILEEAPAVARAPAPDDRPLHLLTLSARTPTALAALMLAYRRVVTDRPGLDPADLCFTANSGRKPFEHRHAIVFDGLDTLRAALDTEAAAGVRAVSSVKVAFRFGGDARPGLGHELFRTSPPFRATLERCAAILGRTWPVSLVQCLYGATAWPDDPAFAPAVAASLGAAVADLWRSWGVEADAATGSMAGWALGEQSLEVALARVIGGEAGDAAPLPGDAVVLEMSAEGWRPLLDQLGTLHSRGGTVDWFGFDKPYRRRRMPLPTYPFESRRFWLEPPKAPVAPVLREAEERPHPLLDTRFASPLTRDVFYEGHLDSARMPLLADHRIHGQVVVSGACTLSMLLGVGGGEDIRDVAFVEALTVPAEGVRVQLAIQPKTSDTGGHADFTLISLPAGQSHRRHVTGTLGPAAGSPDAPPRLADCRAGCPETRDLDRHHRLLDERHIALGPQYRWMTELARGPGQAFCRLRRPAGLDAAEDAAYGLHPGLIDSCFGLMIAAVDLEVADSFVPSGIESLRFHRRPRGDSLWAWGRFARQADGGGVTGDIHLCEEDGTPVLEMRGFVGRLARREQILSDGPVPLHRVAWEAEAIPGTATAPAPGAWVVFADENGVGDALTRRLEAHGKPCRRVRPGESFDPADPAAHRAVLAEAKAAAGDAGVGILHLWSLDATGTTAPQAARDLGPASALLTAQALIESGTPGGLWLVTRGAQPVGDERTLNPLQAPLWGLAKSLRLEHPAIPCRTIDLDPAATDLEADAGRLLDELSVADQAEAAWRGATRYRPVLRPVPPPASRPVSLSPDAAYLVAGASGALGGILLDWLADSGARHIVAVSRNGGIDAERAGRLAGRGVTLHPLAADIADGAAFDAAWRRLEPGLPPLRGIVHAAGVLDDGAVSGLTPARLDAVARPKMEGALTLARLAAAQPDGGRGLDLLVLFSSAASVLGHPGQANYAAGNAFLDALAADLRARGRTALSISWGPWAEAGMAAADRIAAGFARLGIAPLSAAQGRRALESALASGLPHVCAIACDWDRYVRQSGGGTGRADLFREVLSPAPALAVSGTPVAAPAGLAAALAVAGPEERRRLLFALVLDTVTEALSFTGLDAVDPSQPLMEQGLDSLASISVRSAINEALGRSFPVTMVFEHPTVEDLALYLDRETAPAPATAADADADLDGLSLDELQALVNRELDAC</sequence>
<feature type="region of interest" description="C-terminal hotdog fold" evidence="7">
    <location>
        <begin position="1534"/>
        <end position="1679"/>
    </location>
</feature>
<comment type="caution">
    <text evidence="11">The sequence shown here is derived from an EMBL/GenBank/DDBJ whole genome shotgun (WGS) entry which is preliminary data.</text>
</comment>
<feature type="domain" description="Ketosynthase family 3 (KS3)" evidence="9">
    <location>
        <begin position="673"/>
        <end position="1112"/>
    </location>
</feature>
<feature type="domain" description="Carrier" evidence="8">
    <location>
        <begin position="581"/>
        <end position="655"/>
    </location>
</feature>
<dbReference type="InterPro" id="IPR016039">
    <property type="entry name" value="Thiolase-like"/>
</dbReference>
<dbReference type="Pfam" id="PF02801">
    <property type="entry name" value="Ketoacyl-synt_C"/>
    <property type="match status" value="1"/>
</dbReference>
<dbReference type="InterPro" id="IPR014030">
    <property type="entry name" value="Ketoacyl_synth_N"/>
</dbReference>
<dbReference type="Gene3D" id="3.40.50.12780">
    <property type="entry name" value="N-terminal domain of ligase-like"/>
    <property type="match status" value="1"/>
</dbReference>
<organism evidence="11 12">
    <name type="scientific">Azospirillum doebereinerae</name>
    <dbReference type="NCBI Taxonomy" id="92933"/>
    <lineage>
        <taxon>Bacteria</taxon>
        <taxon>Pseudomonadati</taxon>
        <taxon>Pseudomonadota</taxon>
        <taxon>Alphaproteobacteria</taxon>
        <taxon>Rhodospirillales</taxon>
        <taxon>Azospirillaceae</taxon>
        <taxon>Azospirillum</taxon>
    </lineage>
</organism>
<dbReference type="InterPro" id="IPR042099">
    <property type="entry name" value="ANL_N_sf"/>
</dbReference>
<dbReference type="InterPro" id="IPR020845">
    <property type="entry name" value="AMP-binding_CS"/>
</dbReference>
<feature type="domain" description="PKS/mFAS DH" evidence="10">
    <location>
        <begin position="1401"/>
        <end position="1679"/>
    </location>
</feature>
<dbReference type="Pfam" id="PF21089">
    <property type="entry name" value="PKS_DH_N"/>
    <property type="match status" value="1"/>
</dbReference>
<dbReference type="GO" id="GO:0006633">
    <property type="term" value="P:fatty acid biosynthetic process"/>
    <property type="evidence" value="ECO:0007669"/>
    <property type="project" value="InterPro"/>
</dbReference>
<dbReference type="PROSITE" id="PS52004">
    <property type="entry name" value="KS3_2"/>
    <property type="match status" value="1"/>
</dbReference>
<dbReference type="InterPro" id="IPR036291">
    <property type="entry name" value="NAD(P)-bd_dom_sf"/>
</dbReference>
<keyword evidence="3" id="KW-0808">Transferase</keyword>
<dbReference type="Pfam" id="PF00550">
    <property type="entry name" value="PP-binding"/>
    <property type="match status" value="2"/>
</dbReference>
<dbReference type="SUPFAM" id="SSF52151">
    <property type="entry name" value="FabD/lysophospholipase-like"/>
    <property type="match status" value="1"/>
</dbReference>
<evidence type="ECO:0000256" key="1">
    <source>
        <dbReference type="ARBA" id="ARBA00022450"/>
    </source>
</evidence>
<dbReference type="Pfam" id="PF00109">
    <property type="entry name" value="ketoacyl-synt"/>
    <property type="match status" value="1"/>
</dbReference>
<dbReference type="Gene3D" id="3.30.300.30">
    <property type="match status" value="1"/>
</dbReference>
<dbReference type="SMART" id="SM01294">
    <property type="entry name" value="PKS_PP_betabranch"/>
    <property type="match status" value="1"/>
</dbReference>
<evidence type="ECO:0000256" key="6">
    <source>
        <dbReference type="ARBA" id="ARBA00023268"/>
    </source>
</evidence>
<dbReference type="InterPro" id="IPR049900">
    <property type="entry name" value="PKS_mFAS_DH"/>
</dbReference>
<dbReference type="Gene3D" id="3.40.366.10">
    <property type="entry name" value="Malonyl-Coenzyme A Acyl Carrier Protein, domain 2"/>
    <property type="match status" value="1"/>
</dbReference>
<dbReference type="SUPFAM" id="SSF53901">
    <property type="entry name" value="Thiolase-like"/>
    <property type="match status" value="1"/>
</dbReference>
<dbReference type="InterPro" id="IPR045851">
    <property type="entry name" value="AMP-bd_C_sf"/>
</dbReference>
<dbReference type="Gene3D" id="3.30.70.3290">
    <property type="match status" value="2"/>
</dbReference>
<evidence type="ECO:0000256" key="4">
    <source>
        <dbReference type="ARBA" id="ARBA00022832"/>
    </source>
</evidence>
<dbReference type="InterPro" id="IPR016035">
    <property type="entry name" value="Acyl_Trfase/lysoPLipase"/>
</dbReference>
<feature type="active site" description="Proton donor; for dehydratase activity" evidence="7">
    <location>
        <position position="1596"/>
    </location>
</feature>
<dbReference type="InterPro" id="IPR018201">
    <property type="entry name" value="Ketoacyl_synth_AS"/>
</dbReference>
<dbReference type="InterPro" id="IPR042104">
    <property type="entry name" value="PKS_dehydratase_sf"/>
</dbReference>
<protein>
    <submittedName>
        <fullName evidence="11">SDR family NAD(P)-dependent oxidoreductase</fullName>
    </submittedName>
</protein>
<dbReference type="Proteomes" id="UP000280346">
    <property type="component" value="Unassembled WGS sequence"/>
</dbReference>
<keyword evidence="5" id="KW-0443">Lipid metabolism</keyword>
<evidence type="ECO:0000256" key="2">
    <source>
        <dbReference type="ARBA" id="ARBA00022553"/>
    </source>
</evidence>
<keyword evidence="12" id="KW-1185">Reference proteome</keyword>
<dbReference type="Pfam" id="PF08659">
    <property type="entry name" value="KR"/>
    <property type="match status" value="1"/>
</dbReference>
<dbReference type="InterPro" id="IPR020841">
    <property type="entry name" value="PKS_Beta-ketoAc_synthase_dom"/>
</dbReference>
<dbReference type="PROSITE" id="PS00606">
    <property type="entry name" value="KS3_1"/>
    <property type="match status" value="1"/>
</dbReference>
<dbReference type="Pfam" id="PF22621">
    <property type="entry name" value="CurL-like_PKS_C"/>
    <property type="match status" value="1"/>
</dbReference>
<dbReference type="FunFam" id="3.40.47.10:FF:000042">
    <property type="entry name" value="Polyketide synthase Pks13"/>
    <property type="match status" value="1"/>
</dbReference>
<dbReference type="OrthoDB" id="9778690at2"/>
<keyword evidence="2" id="KW-0597">Phosphoprotein</keyword>
<proteinExistence type="predicted"/>
<keyword evidence="1" id="KW-0596">Phosphopantetheine</keyword>
<feature type="region of interest" description="N-terminal hotdog fold" evidence="7">
    <location>
        <begin position="1401"/>
        <end position="1520"/>
    </location>
</feature>
<dbReference type="SUPFAM" id="SSF47336">
    <property type="entry name" value="ACP-like"/>
    <property type="match status" value="2"/>
</dbReference>
<dbReference type="InterPro" id="IPR013968">
    <property type="entry name" value="PKS_KR"/>
</dbReference>
<dbReference type="Gene3D" id="1.10.1200.10">
    <property type="entry name" value="ACP-like"/>
    <property type="match status" value="2"/>
</dbReference>
<dbReference type="InterPro" id="IPR009081">
    <property type="entry name" value="PP-bd_ACP"/>
</dbReference>
<dbReference type="Gene3D" id="3.40.47.10">
    <property type="match status" value="1"/>
</dbReference>
<dbReference type="EMBL" id="RZIJ01000011">
    <property type="protein sequence ID" value="RUQ69737.1"/>
    <property type="molecule type" value="Genomic_DNA"/>
</dbReference>
<dbReference type="GO" id="GO:0004312">
    <property type="term" value="F:fatty acid synthase activity"/>
    <property type="evidence" value="ECO:0007669"/>
    <property type="project" value="TreeGrafter"/>
</dbReference>
<dbReference type="Gene3D" id="3.10.129.110">
    <property type="entry name" value="Polyketide synthase dehydratase"/>
    <property type="match status" value="1"/>
</dbReference>
<evidence type="ECO:0000256" key="7">
    <source>
        <dbReference type="PROSITE-ProRule" id="PRU01363"/>
    </source>
</evidence>
<evidence type="ECO:0000313" key="12">
    <source>
        <dbReference type="Proteomes" id="UP000280346"/>
    </source>
</evidence>
<dbReference type="Gene3D" id="3.40.50.720">
    <property type="entry name" value="NAD(P)-binding Rossmann-like Domain"/>
    <property type="match status" value="1"/>
</dbReference>
<dbReference type="InterPro" id="IPR020807">
    <property type="entry name" value="PKS_DH"/>
</dbReference>
<dbReference type="SUPFAM" id="SSF56801">
    <property type="entry name" value="Acetyl-CoA synthetase-like"/>
    <property type="match status" value="1"/>
</dbReference>
<dbReference type="InterPro" id="IPR057326">
    <property type="entry name" value="KR_dom"/>
</dbReference>
<dbReference type="InterPro" id="IPR014031">
    <property type="entry name" value="Ketoacyl_synth_C"/>
</dbReference>